<feature type="compositionally biased region" description="Polar residues" evidence="3">
    <location>
        <begin position="212"/>
        <end position="223"/>
    </location>
</feature>
<name>A0AA36N813_9DINO</name>
<protein>
    <recommendedName>
        <fullName evidence="6">Kinesin light chain</fullName>
    </recommendedName>
</protein>
<dbReference type="InterPro" id="IPR011990">
    <property type="entry name" value="TPR-like_helical_dom_sf"/>
</dbReference>
<dbReference type="SMART" id="SM00028">
    <property type="entry name" value="TPR"/>
    <property type="match status" value="3"/>
</dbReference>
<dbReference type="InterPro" id="IPR019734">
    <property type="entry name" value="TPR_rpt"/>
</dbReference>
<evidence type="ECO:0000256" key="2">
    <source>
        <dbReference type="ARBA" id="ARBA00022803"/>
    </source>
</evidence>
<reference evidence="4" key="1">
    <citation type="submission" date="2023-08" db="EMBL/GenBank/DDBJ databases">
        <authorList>
            <person name="Chen Y."/>
            <person name="Shah S."/>
            <person name="Dougan E. K."/>
            <person name="Thang M."/>
            <person name="Chan C."/>
        </authorList>
    </citation>
    <scope>NUCLEOTIDE SEQUENCE</scope>
</reference>
<dbReference type="AlphaFoldDB" id="A0AA36N813"/>
<keyword evidence="1" id="KW-0677">Repeat</keyword>
<dbReference type="Proteomes" id="UP001178507">
    <property type="component" value="Unassembled WGS sequence"/>
</dbReference>
<dbReference type="Gene3D" id="1.25.40.10">
    <property type="entry name" value="Tetratricopeptide repeat domain"/>
    <property type="match status" value="2"/>
</dbReference>
<feature type="compositionally biased region" description="Polar residues" evidence="3">
    <location>
        <begin position="238"/>
        <end position="247"/>
    </location>
</feature>
<evidence type="ECO:0000256" key="3">
    <source>
        <dbReference type="SAM" id="MobiDB-lite"/>
    </source>
</evidence>
<dbReference type="PANTHER" id="PTHR45641">
    <property type="entry name" value="TETRATRICOPEPTIDE REPEAT PROTEIN (AFU_ORTHOLOGUE AFUA_6G03870)"/>
    <property type="match status" value="1"/>
</dbReference>
<comment type="caution">
    <text evidence="4">The sequence shown here is derived from an EMBL/GenBank/DDBJ whole genome shotgun (WGS) entry which is preliminary data.</text>
</comment>
<evidence type="ECO:0000313" key="5">
    <source>
        <dbReference type="Proteomes" id="UP001178507"/>
    </source>
</evidence>
<keyword evidence="5" id="KW-1185">Reference proteome</keyword>
<feature type="region of interest" description="Disordered" evidence="3">
    <location>
        <begin position="212"/>
        <end position="265"/>
    </location>
</feature>
<evidence type="ECO:0008006" key="6">
    <source>
        <dbReference type="Google" id="ProtNLM"/>
    </source>
</evidence>
<dbReference type="PANTHER" id="PTHR45641:SF19">
    <property type="entry name" value="NEPHROCYSTIN-3"/>
    <property type="match status" value="1"/>
</dbReference>
<accession>A0AA36N813</accession>
<evidence type="ECO:0000256" key="1">
    <source>
        <dbReference type="ARBA" id="ARBA00022737"/>
    </source>
</evidence>
<organism evidence="4 5">
    <name type="scientific">Effrenium voratum</name>
    <dbReference type="NCBI Taxonomy" id="2562239"/>
    <lineage>
        <taxon>Eukaryota</taxon>
        <taxon>Sar</taxon>
        <taxon>Alveolata</taxon>
        <taxon>Dinophyceae</taxon>
        <taxon>Suessiales</taxon>
        <taxon>Symbiodiniaceae</taxon>
        <taxon>Effrenium</taxon>
    </lineage>
</organism>
<dbReference type="EMBL" id="CAUJNA010003216">
    <property type="protein sequence ID" value="CAJ1396004.1"/>
    <property type="molecule type" value="Genomic_DNA"/>
</dbReference>
<keyword evidence="2" id="KW-0802">TPR repeat</keyword>
<dbReference type="SUPFAM" id="SSF48452">
    <property type="entry name" value="TPR-like"/>
    <property type="match status" value="1"/>
</dbReference>
<evidence type="ECO:0000313" key="4">
    <source>
        <dbReference type="EMBL" id="CAJ1396004.1"/>
    </source>
</evidence>
<proteinExistence type="predicted"/>
<dbReference type="Pfam" id="PF13374">
    <property type="entry name" value="TPR_10"/>
    <property type="match status" value="1"/>
</dbReference>
<gene>
    <name evidence="4" type="ORF">EVOR1521_LOCUS20296</name>
</gene>
<sequence>MEAMTAVALPGSGKPDFHNLVLSCNRDGMEALRKGQSKAAFEQFKYAEAILIANQAESGTSLAAVTCNNLGCYYKKVGKLHGALSYLRRALQMEMDLGTDEGTLAGTHLNICAILSKLEKHDKAVQHAMQGLELIDRKTSSADPAEVPADDYAVLAIAYHNVAVERDLLHEYDKAAAAFHQGFEVAKRCLGEDHPLALTLGRNAEAVLQKSQRMTKVNPNTATARKPTKDGDLERFTSGLTESSTPSLPEGPSRLRRNWSPEFDA</sequence>